<feature type="non-terminal residue" evidence="2">
    <location>
        <position position="111"/>
    </location>
</feature>
<evidence type="ECO:0000313" key="2">
    <source>
        <dbReference type="EMBL" id="GAI03420.1"/>
    </source>
</evidence>
<accession>X1LLZ4</accession>
<dbReference type="EMBL" id="BARV01012373">
    <property type="protein sequence ID" value="GAI03420.1"/>
    <property type="molecule type" value="Genomic_DNA"/>
</dbReference>
<dbReference type="InterPro" id="IPR003784">
    <property type="entry name" value="BioY"/>
</dbReference>
<evidence type="ECO:0008006" key="3">
    <source>
        <dbReference type="Google" id="ProtNLM"/>
    </source>
</evidence>
<dbReference type="AlphaFoldDB" id="X1LLZ4"/>
<gene>
    <name evidence="2" type="ORF">S06H3_22951</name>
</gene>
<dbReference type="Pfam" id="PF02632">
    <property type="entry name" value="BioY"/>
    <property type="match status" value="1"/>
</dbReference>
<protein>
    <recommendedName>
        <fullName evidence="3">Biotin transporter BioY</fullName>
    </recommendedName>
</protein>
<dbReference type="GO" id="GO:0015225">
    <property type="term" value="F:biotin transmembrane transporter activity"/>
    <property type="evidence" value="ECO:0007669"/>
    <property type="project" value="InterPro"/>
</dbReference>
<comment type="caution">
    <text evidence="2">The sequence shown here is derived from an EMBL/GenBank/DDBJ whole genome shotgun (WGS) entry which is preliminary data.</text>
</comment>
<name>X1LLZ4_9ZZZZ</name>
<dbReference type="Gene3D" id="1.10.1760.20">
    <property type="match status" value="1"/>
</dbReference>
<feature type="transmembrane region" description="Helical" evidence="1">
    <location>
        <begin position="27"/>
        <end position="47"/>
    </location>
</feature>
<dbReference type="GO" id="GO:0005886">
    <property type="term" value="C:plasma membrane"/>
    <property type="evidence" value="ECO:0007669"/>
    <property type="project" value="InterPro"/>
</dbReference>
<dbReference type="PANTHER" id="PTHR34295:SF1">
    <property type="entry name" value="BIOTIN TRANSPORTER BIOY"/>
    <property type="match status" value="1"/>
</dbReference>
<evidence type="ECO:0000256" key="1">
    <source>
        <dbReference type="SAM" id="Phobius"/>
    </source>
</evidence>
<organism evidence="2">
    <name type="scientific">marine sediment metagenome</name>
    <dbReference type="NCBI Taxonomy" id="412755"/>
    <lineage>
        <taxon>unclassified sequences</taxon>
        <taxon>metagenomes</taxon>
        <taxon>ecological metagenomes</taxon>
    </lineage>
</organism>
<reference evidence="2" key="1">
    <citation type="journal article" date="2014" name="Front. Microbiol.">
        <title>High frequency of phylogenetically diverse reductive dehalogenase-homologous genes in deep subseafloor sedimentary metagenomes.</title>
        <authorList>
            <person name="Kawai M."/>
            <person name="Futagami T."/>
            <person name="Toyoda A."/>
            <person name="Takaki Y."/>
            <person name="Nishi S."/>
            <person name="Hori S."/>
            <person name="Arai W."/>
            <person name="Tsubouchi T."/>
            <person name="Morono Y."/>
            <person name="Uchiyama I."/>
            <person name="Ito T."/>
            <person name="Fujiyama A."/>
            <person name="Inagaki F."/>
            <person name="Takami H."/>
        </authorList>
    </citation>
    <scope>NUCLEOTIDE SEQUENCE</scope>
    <source>
        <strain evidence="2">Expedition CK06-06</strain>
    </source>
</reference>
<keyword evidence="1" id="KW-0472">Membrane</keyword>
<keyword evidence="1" id="KW-1133">Transmembrane helix</keyword>
<sequence length="111" mass="11844">MEIAARIDRTKYDVFRWRYELSIPKKLTLALGLACLTGLVAQIRIMLPWSPVPVTGQTLAVLLAGVLLGRWWGGISLAIYAGLGIAGVPWFAGWGSGLGYLAGPTGGYIIG</sequence>
<keyword evidence="1" id="KW-0812">Transmembrane</keyword>
<dbReference type="PANTHER" id="PTHR34295">
    <property type="entry name" value="BIOTIN TRANSPORTER BIOY"/>
    <property type="match status" value="1"/>
</dbReference>
<proteinExistence type="predicted"/>